<dbReference type="SMART" id="SM00238">
    <property type="entry name" value="BIR"/>
    <property type="match status" value="1"/>
</dbReference>
<dbReference type="AlphaFoldDB" id="T1K794"/>
<organism evidence="7 8">
    <name type="scientific">Tetranychus urticae</name>
    <name type="common">Two-spotted spider mite</name>
    <dbReference type="NCBI Taxonomy" id="32264"/>
    <lineage>
        <taxon>Eukaryota</taxon>
        <taxon>Metazoa</taxon>
        <taxon>Ecdysozoa</taxon>
        <taxon>Arthropoda</taxon>
        <taxon>Chelicerata</taxon>
        <taxon>Arachnida</taxon>
        <taxon>Acari</taxon>
        <taxon>Acariformes</taxon>
        <taxon>Trombidiformes</taxon>
        <taxon>Prostigmata</taxon>
        <taxon>Eleutherengona</taxon>
        <taxon>Raphignathae</taxon>
        <taxon>Tetranychoidea</taxon>
        <taxon>Tetranychidae</taxon>
        <taxon>Tetranychus</taxon>
    </lineage>
</organism>
<dbReference type="GO" id="GO:0005634">
    <property type="term" value="C:nucleus"/>
    <property type="evidence" value="ECO:0007669"/>
    <property type="project" value="TreeGrafter"/>
</dbReference>
<dbReference type="PANTHER" id="PTHR10044">
    <property type="entry name" value="INHIBITOR OF APOPTOSIS"/>
    <property type="match status" value="1"/>
</dbReference>
<reference evidence="8" key="1">
    <citation type="submission" date="2011-08" db="EMBL/GenBank/DDBJ databases">
        <authorList>
            <person name="Rombauts S."/>
        </authorList>
    </citation>
    <scope>NUCLEOTIDE SEQUENCE</scope>
    <source>
        <strain evidence="8">London</strain>
    </source>
</reference>
<dbReference type="OrthoDB" id="5855668at2759"/>
<dbReference type="OMA" id="DNIRNAY"/>
<proteinExistence type="inferred from homology"/>
<dbReference type="KEGG" id="tut:107361408"/>
<evidence type="ECO:0000256" key="4">
    <source>
        <dbReference type="ARBA" id="ARBA00022833"/>
    </source>
</evidence>
<evidence type="ECO:0000256" key="1">
    <source>
        <dbReference type="ARBA" id="ARBA00006672"/>
    </source>
</evidence>
<dbReference type="EMBL" id="CAEY01001801">
    <property type="status" value="NOT_ANNOTATED_CDS"/>
    <property type="molecule type" value="Genomic_DNA"/>
</dbReference>
<dbReference type="EnsemblMetazoa" id="tetur06g03410.1">
    <property type="protein sequence ID" value="tetur06g03410.1"/>
    <property type="gene ID" value="tetur06g03410"/>
</dbReference>
<evidence type="ECO:0000256" key="3">
    <source>
        <dbReference type="ARBA" id="ARBA00022771"/>
    </source>
</evidence>
<dbReference type="GO" id="GO:0051726">
    <property type="term" value="P:regulation of cell cycle"/>
    <property type="evidence" value="ECO:0007669"/>
    <property type="project" value="TreeGrafter"/>
</dbReference>
<keyword evidence="2" id="KW-0479">Metal-binding</keyword>
<evidence type="ECO:0000313" key="7">
    <source>
        <dbReference type="EnsemblMetazoa" id="tetur06g03410.1"/>
    </source>
</evidence>
<comment type="similarity">
    <text evidence="1">Belongs to the IAP family.</text>
</comment>
<dbReference type="eggNOG" id="KOG1101">
    <property type="taxonomic scope" value="Eukaryota"/>
</dbReference>
<protein>
    <recommendedName>
        <fullName evidence="6">RING-type domain-containing protein</fullName>
    </recommendedName>
</protein>
<dbReference type="PROSITE" id="PS01282">
    <property type="entry name" value="BIR_REPEAT_1"/>
    <property type="match status" value="1"/>
</dbReference>
<dbReference type="Proteomes" id="UP000015104">
    <property type="component" value="Unassembled WGS sequence"/>
</dbReference>
<dbReference type="Gene3D" id="1.10.1170.10">
    <property type="entry name" value="Inhibitor Of Apoptosis Protein (2mihbC-IAP-1), Chain A"/>
    <property type="match status" value="1"/>
</dbReference>
<feature type="domain" description="RING-type" evidence="6">
    <location>
        <begin position="199"/>
        <end position="234"/>
    </location>
</feature>
<dbReference type="FunFam" id="1.10.1170.10:FF:000002">
    <property type="entry name" value="Baculoviral IAP repeat containing 7"/>
    <property type="match status" value="1"/>
</dbReference>
<dbReference type="GO" id="GO:0008270">
    <property type="term" value="F:zinc ion binding"/>
    <property type="evidence" value="ECO:0007669"/>
    <property type="project" value="UniProtKB-KW"/>
</dbReference>
<dbReference type="Pfam" id="PF00653">
    <property type="entry name" value="BIR"/>
    <property type="match status" value="1"/>
</dbReference>
<accession>T1K794</accession>
<dbReference type="Gene3D" id="3.30.40.10">
    <property type="entry name" value="Zinc/RING finger domain, C3HC4 (zinc finger)"/>
    <property type="match status" value="1"/>
</dbReference>
<keyword evidence="3 5" id="KW-0863">Zinc-finger</keyword>
<evidence type="ECO:0000259" key="6">
    <source>
        <dbReference type="PROSITE" id="PS50089"/>
    </source>
</evidence>
<dbReference type="PROSITE" id="PS50143">
    <property type="entry name" value="BIR_REPEAT_2"/>
    <property type="match status" value="1"/>
</dbReference>
<dbReference type="InterPro" id="IPR013083">
    <property type="entry name" value="Znf_RING/FYVE/PHD"/>
</dbReference>
<sequence>MMVDCNEVILDGFFPHLPLGISQSDIRSELDDIPSVLVQNSDIPPVAVQNSDESTGRSPPVAVPNTENTNSIYLCDGKSPFCGFNQIVDAEYPEYITLQSRIDTFSNWNSENISVNNLAEAGFVYSGKADIAVCFHCGVHVGNWLPGEDAWVSHAKFAPWCTFLYIRKGFGFIDACTGDQLLQVQSSPIIEPDNDRYKCKICLEKEIGVCFFPCDHAVTCVDCAPGITSCPICREKITGVIRLKLIN</sequence>
<dbReference type="PROSITE" id="PS50089">
    <property type="entry name" value="ZF_RING_2"/>
    <property type="match status" value="1"/>
</dbReference>
<evidence type="ECO:0000313" key="8">
    <source>
        <dbReference type="Proteomes" id="UP000015104"/>
    </source>
</evidence>
<dbReference type="Pfam" id="PF13920">
    <property type="entry name" value="zf-C3HC4_3"/>
    <property type="match status" value="1"/>
</dbReference>
<dbReference type="GO" id="GO:0005737">
    <property type="term" value="C:cytoplasm"/>
    <property type="evidence" value="ECO:0007669"/>
    <property type="project" value="TreeGrafter"/>
</dbReference>
<dbReference type="PANTHER" id="PTHR10044:SF139">
    <property type="entry name" value="DEATH-ASSOCIATED INHIBITOR OF APOPTOSIS 2"/>
    <property type="match status" value="1"/>
</dbReference>
<dbReference type="InterPro" id="IPR001841">
    <property type="entry name" value="Znf_RING"/>
</dbReference>
<keyword evidence="4" id="KW-0862">Zinc</keyword>
<evidence type="ECO:0000256" key="5">
    <source>
        <dbReference type="PROSITE-ProRule" id="PRU00175"/>
    </source>
</evidence>
<gene>
    <name evidence="7" type="primary">107361408</name>
</gene>
<evidence type="ECO:0000256" key="2">
    <source>
        <dbReference type="ARBA" id="ARBA00022723"/>
    </source>
</evidence>
<dbReference type="SUPFAM" id="SSF57924">
    <property type="entry name" value="Inhibitor of apoptosis (IAP) repeat"/>
    <property type="match status" value="1"/>
</dbReference>
<dbReference type="InterPro" id="IPR050784">
    <property type="entry name" value="IAP"/>
</dbReference>
<reference evidence="7" key="2">
    <citation type="submission" date="2015-06" db="UniProtKB">
        <authorList>
            <consortium name="EnsemblMetazoa"/>
        </authorList>
    </citation>
    <scope>IDENTIFICATION</scope>
</reference>
<name>T1K794_TETUR</name>
<keyword evidence="8" id="KW-1185">Reference proteome</keyword>
<dbReference type="STRING" id="32264.T1K794"/>
<dbReference type="CDD" id="cd00022">
    <property type="entry name" value="BIR"/>
    <property type="match status" value="1"/>
</dbReference>
<dbReference type="InterPro" id="IPR001370">
    <property type="entry name" value="BIR_rpt"/>
</dbReference>
<dbReference type="HOGENOM" id="CLU_016347_2_2_1"/>